<dbReference type="InterPro" id="IPR003593">
    <property type="entry name" value="AAA+_ATPase"/>
</dbReference>
<dbReference type="RefSeq" id="XP_013254082.1">
    <property type="nucleotide sequence ID" value="XM_013398628.1"/>
</dbReference>
<evidence type="ECO:0000256" key="2">
    <source>
        <dbReference type="ARBA" id="ARBA00007448"/>
    </source>
</evidence>
<dbReference type="InterPro" id="IPR027417">
    <property type="entry name" value="P-loop_NTPase"/>
</dbReference>
<dbReference type="GO" id="GO:0005524">
    <property type="term" value="F:ATP binding"/>
    <property type="evidence" value="ECO:0007669"/>
    <property type="project" value="UniProtKB-KW"/>
</dbReference>
<dbReference type="GO" id="GO:0005743">
    <property type="term" value="C:mitochondrial inner membrane"/>
    <property type="evidence" value="ECO:0007669"/>
    <property type="project" value="UniProtKB-SubCell"/>
</dbReference>
<dbReference type="SMART" id="SM01024">
    <property type="entry name" value="BCS1_N"/>
    <property type="match status" value="1"/>
</dbReference>
<feature type="domain" description="BCS1 N-terminal" evidence="15">
    <location>
        <begin position="42"/>
        <end position="248"/>
    </location>
</feature>
<dbReference type="Gene3D" id="3.40.50.300">
    <property type="entry name" value="P-loop containing nucleotide triphosphate hydrolases"/>
    <property type="match status" value="1"/>
</dbReference>
<evidence type="ECO:0000259" key="14">
    <source>
        <dbReference type="SMART" id="SM00382"/>
    </source>
</evidence>
<dbReference type="Pfam" id="PF00004">
    <property type="entry name" value="AAA"/>
    <property type="match status" value="2"/>
</dbReference>
<dbReference type="Pfam" id="PF08740">
    <property type="entry name" value="BCS1_N"/>
    <property type="match status" value="1"/>
</dbReference>
<comment type="similarity">
    <text evidence="2">Belongs to the AAA ATPase family. BCS1 subfamily.</text>
</comment>
<feature type="compositionally biased region" description="Low complexity" evidence="12">
    <location>
        <begin position="502"/>
        <end position="524"/>
    </location>
</feature>
<feature type="compositionally biased region" description="Polar residues" evidence="12">
    <location>
        <begin position="697"/>
        <end position="709"/>
    </location>
</feature>
<evidence type="ECO:0000256" key="8">
    <source>
        <dbReference type="ARBA" id="ARBA00022989"/>
    </source>
</evidence>
<keyword evidence="17" id="KW-1185">Reference proteome</keyword>
<dbReference type="HOGENOM" id="CLU_010189_4_4_1"/>
<dbReference type="EMBL" id="AMGV01000023">
    <property type="protein sequence ID" value="KEF51492.1"/>
    <property type="molecule type" value="Genomic_DNA"/>
</dbReference>
<dbReference type="SMART" id="SM00382">
    <property type="entry name" value="AAA"/>
    <property type="match status" value="1"/>
</dbReference>
<feature type="compositionally biased region" description="Low complexity" evidence="12">
    <location>
        <begin position="663"/>
        <end position="672"/>
    </location>
</feature>
<evidence type="ECO:0000256" key="4">
    <source>
        <dbReference type="ARBA" id="ARBA00022741"/>
    </source>
</evidence>
<feature type="compositionally biased region" description="Low complexity" evidence="12">
    <location>
        <begin position="782"/>
        <end position="793"/>
    </location>
</feature>
<feature type="domain" description="AAA+ ATPase" evidence="14">
    <location>
        <begin position="281"/>
        <end position="456"/>
    </location>
</feature>
<dbReference type="InterPro" id="IPR050747">
    <property type="entry name" value="Mitochondrial_chaperone_BCS1"/>
</dbReference>
<keyword evidence="3 13" id="KW-0812">Transmembrane</keyword>
<sequence>MDPTASLHLPATLIDTFIPGYSFFAQVLLSLGVDISIIVSFAVFTVCAWTAVRYAFSPVFSFLLDAISSSVTVDQFDPIFNDMLNWVSEYKHFQDIRVLRAHSPRQYHDDLDEVNLGDESQLRIHEQMSEDIIFNFNDWAARAPPKFQPHQSSGFFWHKRRVFRITRSRERVASDWGPALYEREWMNILVLSLTAQPVKDLIEEAREFHLRQRTSTTSIQRPTPKAQRGRRNVWTIVATRPSRSMATVVLGNDQKATVLKDINDFLHPRTARWYSNRGIPYRRGYLFHGPPGTGKTSLSFAIAGVFGLDIYCLALSEVSLTEEDLILLFNSLPKRCILLLEDIDSAGVAGRPQLESDQETKKNPHSEEFGKGSDPQAGKRQKNLKRAERSKINDMNPDAPPKTNTITLSGLLNAIDGVASQEGRILILTTNHPDRLNEALIRPGRVDLQIKFDLANMQQIKDLFLRMYYKDPVDIARQPTRISQILPDQTESIKQTRDAPVSISTASLTTTSSDSLAPSSTSWSEIKPQAKASEREPQASDDLPSQRKELENMALLADAFTEALPELTFSPAEIQGFLLMRKNRPQQAVLEVTAWRDAELAKKRRGQGVSTSLQETAGTSEPITEQVDGANAESPMISSTRLSKGRATSEATEPNVNEQINPSSDSQQQNQSTGAFKLSSATPSIRLPAEEDHHTPNNKSSAPHQQIESFSPHAAAAAAAAGHSKRKQSDASNQRSADDLGSQGHSHDAETPAKPSPNASAGNALKMRGDGGSASGNGSGSGNRSSSSSSSDSGDSDGDGDENDSPIDRLMDSESDDASRFSPLAHIRLRW</sequence>
<dbReference type="Pfam" id="PF25426">
    <property type="entry name" value="AAA_lid_BCS1"/>
    <property type="match status" value="1"/>
</dbReference>
<keyword evidence="5" id="KW-0999">Mitochondrion inner membrane</keyword>
<organism evidence="16 17">
    <name type="scientific">Exophiala aquamarina CBS 119918</name>
    <dbReference type="NCBI Taxonomy" id="1182545"/>
    <lineage>
        <taxon>Eukaryota</taxon>
        <taxon>Fungi</taxon>
        <taxon>Dikarya</taxon>
        <taxon>Ascomycota</taxon>
        <taxon>Pezizomycotina</taxon>
        <taxon>Eurotiomycetes</taxon>
        <taxon>Chaetothyriomycetidae</taxon>
        <taxon>Chaetothyriales</taxon>
        <taxon>Herpotrichiellaceae</taxon>
        <taxon>Exophiala</taxon>
    </lineage>
</organism>
<reference evidence="16 17" key="1">
    <citation type="submission" date="2013-03" db="EMBL/GenBank/DDBJ databases">
        <title>The Genome Sequence of Exophiala aquamarina CBS 119918.</title>
        <authorList>
            <consortium name="The Broad Institute Genomics Platform"/>
            <person name="Cuomo C."/>
            <person name="de Hoog S."/>
            <person name="Gorbushina A."/>
            <person name="Walker B."/>
            <person name="Young S.K."/>
            <person name="Zeng Q."/>
            <person name="Gargeya S."/>
            <person name="Fitzgerald M."/>
            <person name="Haas B."/>
            <person name="Abouelleil A."/>
            <person name="Allen A.W."/>
            <person name="Alvarado L."/>
            <person name="Arachchi H.M."/>
            <person name="Berlin A.M."/>
            <person name="Chapman S.B."/>
            <person name="Gainer-Dewar J."/>
            <person name="Goldberg J."/>
            <person name="Griggs A."/>
            <person name="Gujja S."/>
            <person name="Hansen M."/>
            <person name="Howarth C."/>
            <person name="Imamovic A."/>
            <person name="Ireland A."/>
            <person name="Larimer J."/>
            <person name="McCowan C."/>
            <person name="Murphy C."/>
            <person name="Pearson M."/>
            <person name="Poon T.W."/>
            <person name="Priest M."/>
            <person name="Roberts A."/>
            <person name="Saif S."/>
            <person name="Shea T."/>
            <person name="Sisk P."/>
            <person name="Sykes S."/>
            <person name="Wortman J."/>
            <person name="Nusbaum C."/>
            <person name="Birren B."/>
        </authorList>
    </citation>
    <scope>NUCLEOTIDE SEQUENCE [LARGE SCALE GENOMIC DNA]</scope>
    <source>
        <strain evidence="16 17">CBS 119918</strain>
    </source>
</reference>
<dbReference type="AlphaFoldDB" id="A0A072NVR6"/>
<dbReference type="GeneID" id="25287303"/>
<evidence type="ECO:0000313" key="16">
    <source>
        <dbReference type="EMBL" id="KEF51492.1"/>
    </source>
</evidence>
<proteinExistence type="inferred from homology"/>
<feature type="compositionally biased region" description="Polar residues" evidence="12">
    <location>
        <begin position="649"/>
        <end position="662"/>
    </location>
</feature>
<evidence type="ECO:0000256" key="1">
    <source>
        <dbReference type="ARBA" id="ARBA00004434"/>
    </source>
</evidence>
<evidence type="ECO:0000256" key="12">
    <source>
        <dbReference type="SAM" id="MobiDB-lite"/>
    </source>
</evidence>
<dbReference type="VEuPathDB" id="FungiDB:A1O9_12409"/>
<gene>
    <name evidence="16" type="ORF">A1O9_12409</name>
</gene>
<accession>A0A072NVR6</accession>
<feature type="compositionally biased region" description="Acidic residues" evidence="12">
    <location>
        <begin position="794"/>
        <end position="805"/>
    </location>
</feature>
<feature type="compositionally biased region" description="Basic and acidic residues" evidence="12">
    <location>
        <begin position="532"/>
        <end position="544"/>
    </location>
</feature>
<dbReference type="InterPro" id="IPR003959">
    <property type="entry name" value="ATPase_AAA_core"/>
</dbReference>
<protein>
    <recommendedName>
        <fullName evidence="18">Mitochondrial chaperone BCS1</fullName>
    </recommendedName>
</protein>
<evidence type="ECO:0000256" key="13">
    <source>
        <dbReference type="SAM" id="Phobius"/>
    </source>
</evidence>
<dbReference type="InterPro" id="IPR057495">
    <property type="entry name" value="AAA_lid_BCS1"/>
</dbReference>
<comment type="subcellular location">
    <subcellularLocation>
        <location evidence="1">Mitochondrion inner membrane</location>
        <topology evidence="1">Single-pass membrane protein</topology>
    </subcellularLocation>
</comment>
<evidence type="ECO:0000256" key="11">
    <source>
        <dbReference type="ARBA" id="ARBA00048778"/>
    </source>
</evidence>
<evidence type="ECO:0000256" key="3">
    <source>
        <dbReference type="ARBA" id="ARBA00022692"/>
    </source>
</evidence>
<evidence type="ECO:0000256" key="7">
    <source>
        <dbReference type="ARBA" id="ARBA00022840"/>
    </source>
</evidence>
<keyword evidence="4" id="KW-0547">Nucleotide-binding</keyword>
<feature type="transmembrane region" description="Helical" evidence="13">
    <location>
        <begin position="23"/>
        <end position="52"/>
    </location>
</feature>
<dbReference type="OrthoDB" id="10251412at2759"/>
<comment type="caution">
    <text evidence="16">The sequence shown here is derived from an EMBL/GenBank/DDBJ whole genome shotgun (WGS) entry which is preliminary data.</text>
</comment>
<feature type="compositionally biased region" description="Polar residues" evidence="12">
    <location>
        <begin position="608"/>
        <end position="623"/>
    </location>
</feature>
<feature type="compositionally biased region" description="Gly residues" evidence="12">
    <location>
        <begin position="770"/>
        <end position="781"/>
    </location>
</feature>
<dbReference type="SUPFAM" id="SSF52540">
    <property type="entry name" value="P-loop containing nucleoside triphosphate hydrolases"/>
    <property type="match status" value="1"/>
</dbReference>
<dbReference type="InterPro" id="IPR014851">
    <property type="entry name" value="BCS1_N"/>
</dbReference>
<evidence type="ECO:0000256" key="10">
    <source>
        <dbReference type="ARBA" id="ARBA00023136"/>
    </source>
</evidence>
<keyword evidence="8 13" id="KW-1133">Transmembrane helix</keyword>
<keyword evidence="9" id="KW-0496">Mitochondrion</keyword>
<feature type="region of interest" description="Disordered" evidence="12">
    <location>
        <begin position="688"/>
        <end position="831"/>
    </location>
</feature>
<dbReference type="Proteomes" id="UP000027920">
    <property type="component" value="Unassembled WGS sequence"/>
</dbReference>
<evidence type="ECO:0008006" key="18">
    <source>
        <dbReference type="Google" id="ProtNLM"/>
    </source>
</evidence>
<keyword evidence="7" id="KW-0067">ATP-binding</keyword>
<dbReference type="STRING" id="1182545.A0A072NVR6"/>
<evidence type="ECO:0000256" key="5">
    <source>
        <dbReference type="ARBA" id="ARBA00022792"/>
    </source>
</evidence>
<keyword evidence="10 13" id="KW-0472">Membrane</keyword>
<feature type="region of interest" description="Disordered" evidence="12">
    <location>
        <begin position="602"/>
        <end position="675"/>
    </location>
</feature>
<name>A0A072NVR6_9EURO</name>
<dbReference type="GO" id="GO:0016887">
    <property type="term" value="F:ATP hydrolysis activity"/>
    <property type="evidence" value="ECO:0007669"/>
    <property type="project" value="InterPro"/>
</dbReference>
<dbReference type="PANTHER" id="PTHR23070">
    <property type="entry name" value="BCS1 AAA-TYPE ATPASE"/>
    <property type="match status" value="1"/>
</dbReference>
<evidence type="ECO:0000313" key="17">
    <source>
        <dbReference type="Proteomes" id="UP000027920"/>
    </source>
</evidence>
<feature type="region of interest" description="Disordered" evidence="12">
    <location>
        <begin position="486"/>
        <end position="544"/>
    </location>
</feature>
<keyword evidence="6" id="KW-0378">Hydrolase</keyword>
<feature type="compositionally biased region" description="Basic and acidic residues" evidence="12">
    <location>
        <begin position="358"/>
        <end position="371"/>
    </location>
</feature>
<evidence type="ECO:0000256" key="6">
    <source>
        <dbReference type="ARBA" id="ARBA00022801"/>
    </source>
</evidence>
<feature type="region of interest" description="Disordered" evidence="12">
    <location>
        <begin position="350"/>
        <end position="405"/>
    </location>
</feature>
<evidence type="ECO:0000256" key="9">
    <source>
        <dbReference type="ARBA" id="ARBA00023128"/>
    </source>
</evidence>
<comment type="catalytic activity">
    <reaction evidence="11">
        <text>ATP + H2O = ADP + phosphate + H(+)</text>
        <dbReference type="Rhea" id="RHEA:13065"/>
        <dbReference type="ChEBI" id="CHEBI:15377"/>
        <dbReference type="ChEBI" id="CHEBI:15378"/>
        <dbReference type="ChEBI" id="CHEBI:30616"/>
        <dbReference type="ChEBI" id="CHEBI:43474"/>
        <dbReference type="ChEBI" id="CHEBI:456216"/>
    </reaction>
    <physiologicalReaction direction="left-to-right" evidence="11">
        <dbReference type="Rhea" id="RHEA:13066"/>
    </physiologicalReaction>
</comment>
<evidence type="ECO:0000259" key="15">
    <source>
        <dbReference type="SMART" id="SM01024"/>
    </source>
</evidence>